<evidence type="ECO:0000259" key="8">
    <source>
        <dbReference type="Pfam" id="PF02562"/>
    </source>
</evidence>
<dbReference type="Proteomes" id="UP000715651">
    <property type="component" value="Unassembled WGS sequence"/>
</dbReference>
<dbReference type="PANTHER" id="PTHR30473:SF1">
    <property type="entry name" value="PHOH-LIKE PROTEIN"/>
    <property type="match status" value="1"/>
</dbReference>
<proteinExistence type="inferred from homology"/>
<gene>
    <name evidence="9" type="ORF">K8U78_04550</name>
</gene>
<evidence type="ECO:0000256" key="7">
    <source>
        <dbReference type="SAM" id="MobiDB-lite"/>
    </source>
</evidence>
<reference evidence="9" key="1">
    <citation type="journal article" date="2021" name="PeerJ">
        <title>Extensive microbial diversity within the chicken gut microbiome revealed by metagenomics and culture.</title>
        <authorList>
            <person name="Gilroy R."/>
            <person name="Ravi A."/>
            <person name="Getino M."/>
            <person name="Pursley I."/>
            <person name="Horton D.L."/>
            <person name="Alikhan N.F."/>
            <person name="Baker D."/>
            <person name="Gharbi K."/>
            <person name="Hall N."/>
            <person name="Watson M."/>
            <person name="Adriaenssens E.M."/>
            <person name="Foster-Nyarko E."/>
            <person name="Jarju S."/>
            <person name="Secka A."/>
            <person name="Antonio M."/>
            <person name="Oren A."/>
            <person name="Chaudhuri R.R."/>
            <person name="La Ragione R."/>
            <person name="Hildebrand F."/>
            <person name="Pallen M.J."/>
        </authorList>
    </citation>
    <scope>NUCLEOTIDE SEQUENCE</scope>
    <source>
        <strain evidence="9">578</strain>
    </source>
</reference>
<dbReference type="SUPFAM" id="SSF52540">
    <property type="entry name" value="P-loop containing nucleoside triphosphate hydrolases"/>
    <property type="match status" value="1"/>
</dbReference>
<keyword evidence="4" id="KW-0547">Nucleotide-binding</keyword>
<evidence type="ECO:0000256" key="5">
    <source>
        <dbReference type="ARBA" id="ARBA00022840"/>
    </source>
</evidence>
<keyword evidence="3" id="KW-0963">Cytoplasm</keyword>
<organism evidence="9 10">
    <name type="scientific">Aeriscardovia aeriphila</name>
    <dbReference type="NCBI Taxonomy" id="218139"/>
    <lineage>
        <taxon>Bacteria</taxon>
        <taxon>Bacillati</taxon>
        <taxon>Actinomycetota</taxon>
        <taxon>Actinomycetes</taxon>
        <taxon>Bifidobacteriales</taxon>
        <taxon>Bifidobacteriaceae</taxon>
        <taxon>Aeriscardovia</taxon>
    </lineage>
</organism>
<sequence>MSARYGHTVRVFTIPENVDATEVLGPVDAVLHEVEKSFPRLTFVVRGHNISIISQDVLTEPEAIAAENLFEQLSQAAQAKAALDADSVRRLLSARRRHFDAHGRDVEYLSEITHKHAAGENAAIKGSASKHAGTHHTADTRAPHKSEYDTARKRLNRVQSSQLTARETHTARTCQSSQVEGELPDVRIPAVIAYAGGVPVRAKTAGQRHYVAQIAKNTITFGIGPAGTGKTYLAVAMAVQAFQEHRVRRIILTRPAVEAGENLGYLPGTLAEKIDPYLRPLYDALSDMLGSMQLKQAMDSGAIEVAPLAYMRGRTLNDAFVILDEAQNTTEEQMKMFLTRLGYNSRMVVTGDITQVDLAIRRSGLRSIEHILQGIPAISFVHFTDTDVVRHSLVAAIVNAYNKHDEEREARAAHAHTDPQRSSRNEKENR</sequence>
<evidence type="ECO:0000313" key="9">
    <source>
        <dbReference type="EMBL" id="HJF18402.1"/>
    </source>
</evidence>
<evidence type="ECO:0000256" key="4">
    <source>
        <dbReference type="ARBA" id="ARBA00022741"/>
    </source>
</evidence>
<dbReference type="AlphaFoldDB" id="A0A921FVT6"/>
<evidence type="ECO:0000256" key="1">
    <source>
        <dbReference type="ARBA" id="ARBA00004496"/>
    </source>
</evidence>
<keyword evidence="5" id="KW-0067">ATP-binding</keyword>
<dbReference type="GO" id="GO:0005829">
    <property type="term" value="C:cytosol"/>
    <property type="evidence" value="ECO:0007669"/>
    <property type="project" value="TreeGrafter"/>
</dbReference>
<comment type="similarity">
    <text evidence="2">Belongs to the PhoH family.</text>
</comment>
<dbReference type="FunFam" id="3.40.50.300:FF:000013">
    <property type="entry name" value="PhoH family ATPase"/>
    <property type="match status" value="1"/>
</dbReference>
<dbReference type="Pfam" id="PF02562">
    <property type="entry name" value="PhoH"/>
    <property type="match status" value="1"/>
</dbReference>
<reference evidence="9" key="2">
    <citation type="submission" date="2021-09" db="EMBL/GenBank/DDBJ databases">
        <authorList>
            <person name="Gilroy R."/>
        </authorList>
    </citation>
    <scope>NUCLEOTIDE SEQUENCE</scope>
    <source>
        <strain evidence="9">578</strain>
    </source>
</reference>
<dbReference type="InterPro" id="IPR003714">
    <property type="entry name" value="PhoH"/>
</dbReference>
<dbReference type="Gene3D" id="3.40.50.300">
    <property type="entry name" value="P-loop containing nucleotide triphosphate hydrolases"/>
    <property type="match status" value="1"/>
</dbReference>
<evidence type="ECO:0000256" key="3">
    <source>
        <dbReference type="ARBA" id="ARBA00022490"/>
    </source>
</evidence>
<evidence type="ECO:0000313" key="10">
    <source>
        <dbReference type="Proteomes" id="UP000715651"/>
    </source>
</evidence>
<comment type="caution">
    <text evidence="9">The sequence shown here is derived from an EMBL/GenBank/DDBJ whole genome shotgun (WGS) entry which is preliminary data.</text>
</comment>
<evidence type="ECO:0000256" key="6">
    <source>
        <dbReference type="ARBA" id="ARBA00039970"/>
    </source>
</evidence>
<accession>A0A921FVT6</accession>
<dbReference type="PANTHER" id="PTHR30473">
    <property type="entry name" value="PROTEIN PHOH"/>
    <property type="match status" value="1"/>
</dbReference>
<feature type="region of interest" description="Disordered" evidence="7">
    <location>
        <begin position="407"/>
        <end position="430"/>
    </location>
</feature>
<name>A0A921FVT6_9BIFI</name>
<feature type="domain" description="PhoH-like protein" evidence="8">
    <location>
        <begin position="200"/>
        <end position="402"/>
    </location>
</feature>
<dbReference type="GO" id="GO:0005524">
    <property type="term" value="F:ATP binding"/>
    <property type="evidence" value="ECO:0007669"/>
    <property type="project" value="UniProtKB-KW"/>
</dbReference>
<feature type="region of interest" description="Disordered" evidence="7">
    <location>
        <begin position="125"/>
        <end position="150"/>
    </location>
</feature>
<evidence type="ECO:0000256" key="2">
    <source>
        <dbReference type="ARBA" id="ARBA00010393"/>
    </source>
</evidence>
<dbReference type="InterPro" id="IPR051451">
    <property type="entry name" value="PhoH2-like"/>
</dbReference>
<feature type="compositionally biased region" description="Basic and acidic residues" evidence="7">
    <location>
        <begin position="136"/>
        <end position="150"/>
    </location>
</feature>
<dbReference type="InterPro" id="IPR027417">
    <property type="entry name" value="P-loop_NTPase"/>
</dbReference>
<protein>
    <recommendedName>
        <fullName evidence="6">PhoH-like protein</fullName>
    </recommendedName>
</protein>
<comment type="subcellular location">
    <subcellularLocation>
        <location evidence="1">Cytoplasm</location>
    </subcellularLocation>
</comment>
<feature type="region of interest" description="Disordered" evidence="7">
    <location>
        <begin position="159"/>
        <end position="178"/>
    </location>
</feature>
<dbReference type="EMBL" id="DYWK01000006">
    <property type="protein sequence ID" value="HJF18402.1"/>
    <property type="molecule type" value="Genomic_DNA"/>
</dbReference>